<proteinExistence type="predicted"/>
<dbReference type="Pfam" id="PF00294">
    <property type="entry name" value="PfkB"/>
    <property type="match status" value="1"/>
</dbReference>
<feature type="domain" description="Carbohydrate kinase PfkB" evidence="1">
    <location>
        <begin position="1"/>
        <end position="281"/>
    </location>
</feature>
<sequence length="292" mass="32093">MSNVLFIGLTTLDIQYFVDEFPGSNTKVKTAPPQLLVGGPATNAAVAYAFFAGKAPLVTVIGDNTFRPYFEADFDQCGIDVVDVLNQTRVNPVLATVVTSKESGNRTIFTHNPIDVPPGFDAKPILNKYSPDILLIDGFYPELALPLCREAKKKGILVIFDGGSWKEHLYELLPMVDVAICSSDFLPPGCNHQDEIFEYLTGLGIPNVAITQGEKPILYLEDGEYGHVSVEPVAVTDTLGAGDFFHGAFCYFWQQNKQFHSALAKAAHFASATCTMPGTRIWLTKFDRHSFF</sequence>
<dbReference type="EMBL" id="JAPAAF010000005">
    <property type="protein sequence ID" value="MCW0482145.1"/>
    <property type="molecule type" value="Genomic_DNA"/>
</dbReference>
<keyword evidence="3" id="KW-1185">Reference proteome</keyword>
<name>A0AA41Y5C6_9BACT</name>
<dbReference type="RefSeq" id="WP_282590753.1">
    <property type="nucleotide sequence ID" value="NZ_JAPAAF010000005.1"/>
</dbReference>
<dbReference type="PANTHER" id="PTHR42774">
    <property type="entry name" value="PHOSPHOTRANSFERASE SYSTEM TRANSPORT PROTEIN"/>
    <property type="match status" value="1"/>
</dbReference>
<dbReference type="AlphaFoldDB" id="A0AA41Y5C6"/>
<keyword evidence="2" id="KW-0418">Kinase</keyword>
<dbReference type="InterPro" id="IPR029056">
    <property type="entry name" value="Ribokinase-like"/>
</dbReference>
<protein>
    <submittedName>
        <fullName evidence="2">PfkB family carbohydrate kinase</fullName>
    </submittedName>
</protein>
<evidence type="ECO:0000259" key="1">
    <source>
        <dbReference type="Pfam" id="PF00294"/>
    </source>
</evidence>
<comment type="caution">
    <text evidence="2">The sequence shown here is derived from an EMBL/GenBank/DDBJ whole genome shotgun (WGS) entry which is preliminary data.</text>
</comment>
<dbReference type="Proteomes" id="UP001163821">
    <property type="component" value="Unassembled WGS sequence"/>
</dbReference>
<dbReference type="InterPro" id="IPR011611">
    <property type="entry name" value="PfkB_dom"/>
</dbReference>
<dbReference type="GO" id="GO:0016301">
    <property type="term" value="F:kinase activity"/>
    <property type="evidence" value="ECO:0007669"/>
    <property type="project" value="UniProtKB-KW"/>
</dbReference>
<dbReference type="Gene3D" id="3.40.1190.20">
    <property type="match status" value="1"/>
</dbReference>
<accession>A0AA41Y5C6</accession>
<gene>
    <name evidence="2" type="ORF">N2K84_05340</name>
</gene>
<evidence type="ECO:0000313" key="3">
    <source>
        <dbReference type="Proteomes" id="UP001163821"/>
    </source>
</evidence>
<evidence type="ECO:0000313" key="2">
    <source>
        <dbReference type="EMBL" id="MCW0482145.1"/>
    </source>
</evidence>
<dbReference type="SUPFAM" id="SSF53613">
    <property type="entry name" value="Ribokinase-like"/>
    <property type="match status" value="1"/>
</dbReference>
<organism evidence="2 3">
    <name type="scientific">Gaoshiqia sediminis</name>
    <dbReference type="NCBI Taxonomy" id="2986998"/>
    <lineage>
        <taxon>Bacteria</taxon>
        <taxon>Pseudomonadati</taxon>
        <taxon>Bacteroidota</taxon>
        <taxon>Bacteroidia</taxon>
        <taxon>Marinilabiliales</taxon>
        <taxon>Prolixibacteraceae</taxon>
        <taxon>Gaoshiqia</taxon>
    </lineage>
</organism>
<keyword evidence="2" id="KW-0808">Transferase</keyword>
<dbReference type="PANTHER" id="PTHR42774:SF3">
    <property type="entry name" value="KETOHEXOKINASE"/>
    <property type="match status" value="1"/>
</dbReference>
<dbReference type="InterPro" id="IPR052562">
    <property type="entry name" value="Ketohexokinase-related"/>
</dbReference>
<reference evidence="2" key="1">
    <citation type="submission" date="2022-10" db="EMBL/GenBank/DDBJ databases">
        <title>Gaoshiqiia sediminis gen. nov., sp. nov., isolated from coastal sediment.</title>
        <authorList>
            <person name="Yu W.X."/>
            <person name="Mu D.S."/>
            <person name="Du J.Z."/>
            <person name="Liang Y.Q."/>
        </authorList>
    </citation>
    <scope>NUCLEOTIDE SEQUENCE</scope>
    <source>
        <strain evidence="2">A06</strain>
    </source>
</reference>